<name>A0ABV0EB78_9BURK</name>
<evidence type="ECO:0000256" key="2">
    <source>
        <dbReference type="ARBA" id="ARBA00023004"/>
    </source>
</evidence>
<sequence>MNDVSFLPHARLDDLIQLLLTQGFRVIGPRVRAGVIAYDTIDAATQLPWGWRDAQAPGRYRLEQTAGSRCFAWANGAQAIKPFLFAPREPLWQARRAAGCFEVQELVPPPRPLAFLGVRACDLAALAIHDRHFLGGLHPDPYYAARGEEMLLIAVNCTHPADTCFCAATGDGPQAAAGFDLALTELDDGFVAQAGSQEGRELMQALVLAPATPEQRAAASQAIGLAAAAQTRRLPAPERLRRLYQRLDHSRWEDVGARCLSCGNCTQVCPTCFCHREQDVPALEGEATVHERQWDSCFSAGHAWLHGYQVRPEIRQRYRQWLTHKLAGWQAQFGRSGCVGCGRCISWCPVGIDLTEEVEVLLAEAADGA</sequence>
<feature type="domain" description="4Fe-4S ferredoxin-type" evidence="4">
    <location>
        <begin position="248"/>
        <end position="279"/>
    </location>
</feature>
<dbReference type="InterPro" id="IPR009051">
    <property type="entry name" value="Helical_ferredxn"/>
</dbReference>
<gene>
    <name evidence="5" type="ORF">V6E02_01045</name>
</gene>
<dbReference type="Proteomes" id="UP001482231">
    <property type="component" value="Unassembled WGS sequence"/>
</dbReference>
<dbReference type="PANTHER" id="PTHR40447:SF1">
    <property type="entry name" value="ANAEROBIC SULFITE REDUCTASE SUBUNIT A"/>
    <property type="match status" value="1"/>
</dbReference>
<evidence type="ECO:0000313" key="5">
    <source>
        <dbReference type="EMBL" id="MEO1765809.1"/>
    </source>
</evidence>
<keyword evidence="3" id="KW-0411">Iron-sulfur</keyword>
<dbReference type="PROSITE" id="PS51379">
    <property type="entry name" value="4FE4S_FER_2"/>
    <property type="match status" value="2"/>
</dbReference>
<organism evidence="5 6">
    <name type="scientific">Thiobacter aerophilum</name>
    <dbReference type="NCBI Taxonomy" id="3121275"/>
    <lineage>
        <taxon>Bacteria</taxon>
        <taxon>Pseudomonadati</taxon>
        <taxon>Pseudomonadota</taxon>
        <taxon>Betaproteobacteria</taxon>
        <taxon>Burkholderiales</taxon>
        <taxon>Thiobacteraceae</taxon>
        <taxon>Thiobacter</taxon>
    </lineage>
</organism>
<keyword evidence="6" id="KW-1185">Reference proteome</keyword>
<keyword evidence="1" id="KW-0479">Metal-binding</keyword>
<protein>
    <submittedName>
        <fullName evidence="5">4Fe-4S dicluster domain-containing protein</fullName>
    </submittedName>
</protein>
<accession>A0ABV0EB78</accession>
<evidence type="ECO:0000313" key="6">
    <source>
        <dbReference type="Proteomes" id="UP001482231"/>
    </source>
</evidence>
<dbReference type="PANTHER" id="PTHR40447">
    <property type="entry name" value="ANAEROBIC SULFITE REDUCTASE SUBUNIT A"/>
    <property type="match status" value="1"/>
</dbReference>
<dbReference type="PROSITE" id="PS00198">
    <property type="entry name" value="4FE4S_FER_1"/>
    <property type="match status" value="2"/>
</dbReference>
<dbReference type="Gene3D" id="1.10.1060.10">
    <property type="entry name" value="Alpha-helical ferredoxin"/>
    <property type="match status" value="1"/>
</dbReference>
<evidence type="ECO:0000259" key="4">
    <source>
        <dbReference type="PROSITE" id="PS51379"/>
    </source>
</evidence>
<dbReference type="InterPro" id="IPR017896">
    <property type="entry name" value="4Fe4S_Fe-S-bd"/>
</dbReference>
<evidence type="ECO:0000256" key="3">
    <source>
        <dbReference type="ARBA" id="ARBA00023014"/>
    </source>
</evidence>
<dbReference type="Pfam" id="PF17179">
    <property type="entry name" value="Fer4_22"/>
    <property type="match status" value="1"/>
</dbReference>
<dbReference type="RefSeq" id="WP_347306288.1">
    <property type="nucleotide sequence ID" value="NZ_JBAJEX010000001.1"/>
</dbReference>
<comment type="caution">
    <text evidence="5">The sequence shown here is derived from an EMBL/GenBank/DDBJ whole genome shotgun (WGS) entry which is preliminary data.</text>
</comment>
<dbReference type="SUPFAM" id="SSF46548">
    <property type="entry name" value="alpha-helical ferredoxin"/>
    <property type="match status" value="1"/>
</dbReference>
<proteinExistence type="predicted"/>
<dbReference type="InterPro" id="IPR017900">
    <property type="entry name" value="4Fe4S_Fe_S_CS"/>
</dbReference>
<reference evidence="5 6" key="1">
    <citation type="submission" date="2024-02" db="EMBL/GenBank/DDBJ databases">
        <title>New thermophilic sulfur-oxidizing bacteria from a hot springs of the Uzon caldera (Kamchatka, Russia).</title>
        <authorList>
            <person name="Dukat A.M."/>
            <person name="Elcheninov A.G."/>
            <person name="Frolov E.N."/>
        </authorList>
    </citation>
    <scope>NUCLEOTIDE SEQUENCE [LARGE SCALE GENOMIC DNA]</scope>
    <source>
        <strain evidence="5 6">AK1</strain>
    </source>
</reference>
<evidence type="ECO:0000256" key="1">
    <source>
        <dbReference type="ARBA" id="ARBA00022723"/>
    </source>
</evidence>
<keyword evidence="2" id="KW-0408">Iron</keyword>
<dbReference type="EMBL" id="JBAJEX010000001">
    <property type="protein sequence ID" value="MEO1765809.1"/>
    <property type="molecule type" value="Genomic_DNA"/>
</dbReference>
<feature type="domain" description="4Fe-4S ferredoxin-type" evidence="4">
    <location>
        <begin position="329"/>
        <end position="357"/>
    </location>
</feature>